<dbReference type="InParanoid" id="A0A2P6N163"/>
<keyword evidence="6" id="KW-1185">Reference proteome</keyword>
<dbReference type="GO" id="GO:0003712">
    <property type="term" value="F:transcription coregulator activity"/>
    <property type="evidence" value="ECO:0007669"/>
    <property type="project" value="InterPro"/>
</dbReference>
<dbReference type="OrthoDB" id="5418434at2759"/>
<evidence type="ECO:0000313" key="6">
    <source>
        <dbReference type="Proteomes" id="UP000241769"/>
    </source>
</evidence>
<feature type="compositionally biased region" description="Basic and acidic residues" evidence="4">
    <location>
        <begin position="168"/>
        <end position="182"/>
    </location>
</feature>
<evidence type="ECO:0000313" key="5">
    <source>
        <dbReference type="EMBL" id="PRP77712.1"/>
    </source>
</evidence>
<gene>
    <name evidence="5" type="ORF">PROFUN_00573</name>
</gene>
<dbReference type="Gene3D" id="1.10.287.3490">
    <property type="match status" value="1"/>
</dbReference>
<comment type="caution">
    <text evidence="5">The sequence shown here is derived from an EMBL/GenBank/DDBJ whole genome shotgun (WGS) entry which is preliminary data.</text>
</comment>
<feature type="compositionally biased region" description="Acidic residues" evidence="4">
    <location>
        <begin position="191"/>
        <end position="204"/>
    </location>
</feature>
<proteinExistence type="inferred from homology"/>
<feature type="region of interest" description="Disordered" evidence="4">
    <location>
        <begin position="168"/>
        <end position="204"/>
    </location>
</feature>
<dbReference type="Proteomes" id="UP000241769">
    <property type="component" value="Unassembled WGS sequence"/>
</dbReference>
<accession>A0A2P6N163</accession>
<name>A0A2P6N163_9EUKA</name>
<dbReference type="GO" id="GO:0016592">
    <property type="term" value="C:mediator complex"/>
    <property type="evidence" value="ECO:0007669"/>
    <property type="project" value="InterPro"/>
</dbReference>
<evidence type="ECO:0000256" key="3">
    <source>
        <dbReference type="ARBA" id="ARBA00023242"/>
    </source>
</evidence>
<protein>
    <submittedName>
        <fullName evidence="5">Uncharacterized protein</fullName>
    </submittedName>
</protein>
<dbReference type="GO" id="GO:0006357">
    <property type="term" value="P:regulation of transcription by RNA polymerase II"/>
    <property type="evidence" value="ECO:0007669"/>
    <property type="project" value="InterPro"/>
</dbReference>
<dbReference type="InterPro" id="IPR019404">
    <property type="entry name" value="Mediator_Med11"/>
</dbReference>
<sequence length="204" mass="23259">MERLTSERPSIDALQSVERNIIQLLDIAHETMTELAKRESDSQSLSTHVQEYIELVKKIRDSVANQIQRINTEVPYLNTVYRLRKDAQINQMKVEYILEQLRRISSEMAIHRGTGTPMLPSESATPVVMNTFSGADVTLVNKTEEVATPSMQEGFEMFGMDNNEEFGEDVKKEGEKTERTTEDVGVGIPVNDDEQMEEDLFEDK</sequence>
<evidence type="ECO:0000256" key="4">
    <source>
        <dbReference type="SAM" id="MobiDB-lite"/>
    </source>
</evidence>
<comment type="subcellular location">
    <subcellularLocation>
        <location evidence="1">Nucleus</location>
    </subcellularLocation>
</comment>
<dbReference type="PANTHER" id="PTHR22890">
    <property type="entry name" value="MEDIATOR OF RNA POLYMERASE II TRANSCRIPTION SUBUNIT 11"/>
    <property type="match status" value="1"/>
</dbReference>
<dbReference type="EMBL" id="MDYQ01000257">
    <property type="protein sequence ID" value="PRP77712.1"/>
    <property type="molecule type" value="Genomic_DNA"/>
</dbReference>
<comment type="similarity">
    <text evidence="2">Belongs to the Mediator complex subunit 11 family.</text>
</comment>
<evidence type="ECO:0000256" key="1">
    <source>
        <dbReference type="ARBA" id="ARBA00004123"/>
    </source>
</evidence>
<dbReference type="AlphaFoldDB" id="A0A2P6N163"/>
<organism evidence="5 6">
    <name type="scientific">Planoprotostelium fungivorum</name>
    <dbReference type="NCBI Taxonomy" id="1890364"/>
    <lineage>
        <taxon>Eukaryota</taxon>
        <taxon>Amoebozoa</taxon>
        <taxon>Evosea</taxon>
        <taxon>Variosea</taxon>
        <taxon>Cavosteliida</taxon>
        <taxon>Cavosteliaceae</taxon>
        <taxon>Planoprotostelium</taxon>
    </lineage>
</organism>
<keyword evidence="3" id="KW-0539">Nucleus</keyword>
<reference evidence="5 6" key="1">
    <citation type="journal article" date="2018" name="Genome Biol. Evol.">
        <title>Multiple Roots of Fruiting Body Formation in Amoebozoa.</title>
        <authorList>
            <person name="Hillmann F."/>
            <person name="Forbes G."/>
            <person name="Novohradska S."/>
            <person name="Ferling I."/>
            <person name="Riege K."/>
            <person name="Groth M."/>
            <person name="Westermann M."/>
            <person name="Marz M."/>
            <person name="Spaller T."/>
            <person name="Winckler T."/>
            <person name="Schaap P."/>
            <person name="Glockner G."/>
        </authorList>
    </citation>
    <scope>NUCLEOTIDE SEQUENCE [LARGE SCALE GENOMIC DNA]</scope>
    <source>
        <strain evidence="5 6">Jena</strain>
    </source>
</reference>
<evidence type="ECO:0000256" key="2">
    <source>
        <dbReference type="ARBA" id="ARBA00008186"/>
    </source>
</evidence>